<dbReference type="Pfam" id="PF06985">
    <property type="entry name" value="HET"/>
    <property type="match status" value="1"/>
</dbReference>
<dbReference type="PANTHER" id="PTHR24148">
    <property type="entry name" value="ANKYRIN REPEAT DOMAIN-CONTAINING PROTEIN 39 HOMOLOG-RELATED"/>
    <property type="match status" value="1"/>
</dbReference>
<sequence length="209" mass="24091">MDSLMSTYEFEPFFDAGSEIRLLTILPGSTKDPVACKLEIHQLDSPPSFEALSYTWGDNNAQNPIDIDGHCFIVHGNAYQALLELRNSEAPRTLWIDAVCIDQEDEDEKASQVPLMKSIYGKAERVVVWFPPPRGRGKTILGLLRELHLWGLETATSMIEDKDWHRLKAYDWLALRDFLVHPWWSRVWTLQEVILAREIVFQVDKHTIS</sequence>
<evidence type="ECO:0000313" key="3">
    <source>
        <dbReference type="Proteomes" id="UP001521785"/>
    </source>
</evidence>
<proteinExistence type="predicted"/>
<name>A0ABR3QQZ0_9PLEO</name>
<dbReference type="EMBL" id="JAKJXO020000017">
    <property type="protein sequence ID" value="KAL1594578.1"/>
    <property type="molecule type" value="Genomic_DNA"/>
</dbReference>
<gene>
    <name evidence="2" type="ORF">SLS60_010339</name>
</gene>
<dbReference type="InterPro" id="IPR052895">
    <property type="entry name" value="HetReg/Transcr_Mod"/>
</dbReference>
<keyword evidence="3" id="KW-1185">Reference proteome</keyword>
<evidence type="ECO:0000259" key="1">
    <source>
        <dbReference type="Pfam" id="PF06985"/>
    </source>
</evidence>
<dbReference type="Proteomes" id="UP001521785">
    <property type="component" value="Unassembled WGS sequence"/>
</dbReference>
<evidence type="ECO:0000313" key="2">
    <source>
        <dbReference type="EMBL" id="KAL1594578.1"/>
    </source>
</evidence>
<dbReference type="PANTHER" id="PTHR24148:SF64">
    <property type="entry name" value="HETEROKARYON INCOMPATIBILITY DOMAIN-CONTAINING PROTEIN"/>
    <property type="match status" value="1"/>
</dbReference>
<accession>A0ABR3QQZ0</accession>
<comment type="caution">
    <text evidence="2">The sequence shown here is derived from an EMBL/GenBank/DDBJ whole genome shotgun (WGS) entry which is preliminary data.</text>
</comment>
<reference evidence="2 3" key="1">
    <citation type="submission" date="2024-02" db="EMBL/GenBank/DDBJ databases">
        <title>De novo assembly and annotation of 12 fungi associated with fruit tree decline syndrome in Ontario, Canada.</title>
        <authorList>
            <person name="Sulman M."/>
            <person name="Ellouze W."/>
            <person name="Ilyukhin E."/>
        </authorList>
    </citation>
    <scope>NUCLEOTIDE SEQUENCE [LARGE SCALE GENOMIC DNA]</scope>
    <source>
        <strain evidence="2 3">M42-189</strain>
    </source>
</reference>
<feature type="domain" description="Heterokaryon incompatibility" evidence="1">
    <location>
        <begin position="49"/>
        <end position="192"/>
    </location>
</feature>
<protein>
    <recommendedName>
        <fullName evidence="1">Heterokaryon incompatibility domain-containing protein</fullName>
    </recommendedName>
</protein>
<dbReference type="InterPro" id="IPR010730">
    <property type="entry name" value="HET"/>
</dbReference>
<organism evidence="2 3">
    <name type="scientific">Paraconiothyrium brasiliense</name>
    <dbReference type="NCBI Taxonomy" id="300254"/>
    <lineage>
        <taxon>Eukaryota</taxon>
        <taxon>Fungi</taxon>
        <taxon>Dikarya</taxon>
        <taxon>Ascomycota</taxon>
        <taxon>Pezizomycotina</taxon>
        <taxon>Dothideomycetes</taxon>
        <taxon>Pleosporomycetidae</taxon>
        <taxon>Pleosporales</taxon>
        <taxon>Massarineae</taxon>
        <taxon>Didymosphaeriaceae</taxon>
        <taxon>Paraconiothyrium</taxon>
    </lineage>
</organism>